<name>A0AAE0WK74_9PEZI</name>
<dbReference type="Proteomes" id="UP001274830">
    <property type="component" value="Unassembled WGS sequence"/>
</dbReference>
<comment type="similarity">
    <text evidence="1">Belongs to the ustYa family.</text>
</comment>
<dbReference type="EMBL" id="JAUTXT010000026">
    <property type="protein sequence ID" value="KAK3673243.1"/>
    <property type="molecule type" value="Genomic_DNA"/>
</dbReference>
<keyword evidence="3" id="KW-1185">Reference proteome</keyword>
<evidence type="ECO:0000313" key="2">
    <source>
        <dbReference type="EMBL" id="KAK3673243.1"/>
    </source>
</evidence>
<dbReference type="PANTHER" id="PTHR33365:SF7">
    <property type="entry name" value="TAT PATHWAY SIGNAL SEQUENCE"/>
    <property type="match status" value="1"/>
</dbReference>
<proteinExistence type="inferred from homology"/>
<sequence length="104" mass="12312">MAPDYYADEMQHEQMIVLPSHIFPDHIEHCLDMLRQYLMCQPSSAIWTYDWDESKNKDNPADDLHIEHQCVDWEMLDGWARERVFDIEDGLVLRPDGTPYRGSS</sequence>
<dbReference type="GO" id="GO:0043386">
    <property type="term" value="P:mycotoxin biosynthetic process"/>
    <property type="evidence" value="ECO:0007669"/>
    <property type="project" value="InterPro"/>
</dbReference>
<dbReference type="AlphaFoldDB" id="A0AAE0WK74"/>
<accession>A0AAE0WK74</accession>
<evidence type="ECO:0000256" key="1">
    <source>
        <dbReference type="ARBA" id="ARBA00035112"/>
    </source>
</evidence>
<protein>
    <submittedName>
        <fullName evidence="2">Uncharacterized protein</fullName>
    </submittedName>
</protein>
<reference evidence="2" key="1">
    <citation type="submission" date="2023-07" db="EMBL/GenBank/DDBJ databases">
        <title>Black Yeasts Isolated from many extreme environments.</title>
        <authorList>
            <person name="Coleine C."/>
            <person name="Stajich J.E."/>
            <person name="Selbmann L."/>
        </authorList>
    </citation>
    <scope>NUCLEOTIDE SEQUENCE</scope>
    <source>
        <strain evidence="2">CCFEE 5485</strain>
    </source>
</reference>
<dbReference type="Pfam" id="PF11807">
    <property type="entry name" value="UstYa"/>
    <property type="match status" value="1"/>
</dbReference>
<evidence type="ECO:0000313" key="3">
    <source>
        <dbReference type="Proteomes" id="UP001274830"/>
    </source>
</evidence>
<comment type="caution">
    <text evidence="2">The sequence shown here is derived from an EMBL/GenBank/DDBJ whole genome shotgun (WGS) entry which is preliminary data.</text>
</comment>
<dbReference type="PANTHER" id="PTHR33365">
    <property type="entry name" value="YALI0B05434P"/>
    <property type="match status" value="1"/>
</dbReference>
<gene>
    <name evidence="2" type="ORF">LTR78_006788</name>
</gene>
<organism evidence="2 3">
    <name type="scientific">Recurvomyces mirabilis</name>
    <dbReference type="NCBI Taxonomy" id="574656"/>
    <lineage>
        <taxon>Eukaryota</taxon>
        <taxon>Fungi</taxon>
        <taxon>Dikarya</taxon>
        <taxon>Ascomycota</taxon>
        <taxon>Pezizomycotina</taxon>
        <taxon>Dothideomycetes</taxon>
        <taxon>Dothideomycetidae</taxon>
        <taxon>Mycosphaerellales</taxon>
        <taxon>Teratosphaeriaceae</taxon>
        <taxon>Recurvomyces</taxon>
    </lineage>
</organism>
<dbReference type="InterPro" id="IPR021765">
    <property type="entry name" value="UstYa-like"/>
</dbReference>